<dbReference type="RefSeq" id="WP_222992612.1">
    <property type="nucleotide sequence ID" value="NZ_JAINVV010000012.1"/>
</dbReference>
<protein>
    <submittedName>
        <fullName evidence="4">Hydantoinase/oxoprolinase family protein</fullName>
    </submittedName>
</protein>
<name>A0ABS7PYU9_9SPHN</name>
<feature type="domain" description="Hydantoinase A/oxoprolinase" evidence="1">
    <location>
        <begin position="207"/>
        <end position="507"/>
    </location>
</feature>
<evidence type="ECO:0000313" key="4">
    <source>
        <dbReference type="EMBL" id="MBY8825512.1"/>
    </source>
</evidence>
<evidence type="ECO:0000259" key="3">
    <source>
        <dbReference type="Pfam" id="PF19278"/>
    </source>
</evidence>
<dbReference type="InterPro" id="IPR008040">
    <property type="entry name" value="Hydant_A_N"/>
</dbReference>
<evidence type="ECO:0000259" key="1">
    <source>
        <dbReference type="Pfam" id="PF01968"/>
    </source>
</evidence>
<dbReference type="Proteomes" id="UP000706039">
    <property type="component" value="Unassembled WGS sequence"/>
</dbReference>
<dbReference type="EMBL" id="JAINVV010000012">
    <property type="protein sequence ID" value="MBY8825512.1"/>
    <property type="molecule type" value="Genomic_DNA"/>
</dbReference>
<evidence type="ECO:0000259" key="2">
    <source>
        <dbReference type="Pfam" id="PF05378"/>
    </source>
</evidence>
<evidence type="ECO:0000313" key="5">
    <source>
        <dbReference type="Proteomes" id="UP000706039"/>
    </source>
</evidence>
<feature type="domain" description="Hydantoinase/oxoprolinase N-terminal" evidence="2">
    <location>
        <begin position="8"/>
        <end position="184"/>
    </location>
</feature>
<feature type="domain" description="Acetophenone carboxylase-like C-terminal" evidence="3">
    <location>
        <begin position="521"/>
        <end position="689"/>
    </location>
</feature>
<dbReference type="InterPro" id="IPR043129">
    <property type="entry name" value="ATPase_NBD"/>
</dbReference>
<dbReference type="SUPFAM" id="SSF53067">
    <property type="entry name" value="Actin-like ATPase domain"/>
    <property type="match status" value="1"/>
</dbReference>
<sequence>MTQQRSYRVGADIGGTFTDIVIMSSTGEIFKRKQSSTPDDYSRGIVIGLGELMEAEGIPADAIVELVHATTVATNTVLEGKGARTALITTRGFRDVLEIGRVRVPRLYDLDYEKPKPLALRRHRYEVDERVLADGGILTPLDSDALGAIAEDIVAEGLEAVAICLLNSYANPVHERAIRDALEALLPPDIFVTCSCDVLPEIREYERTSTTVVNAYLGPIVRKYLDALSGRLRKIGVSCPIRIMNSAGGLMSIDAASRKPAYIIESGPAAGVIAGAYMANLAGYPDVITVDMGGTTAKAALIEAGQPARTTEYEVGAGINVSSKLVKGGGHSVKLPFIDVSEIGAGGGSLIGFDGGGLLTVGPESAGSVPGPVCYDKGNDTPTLTDAFITLGYLNQDAIAGGAVRLNAARARMALDKVVAQPMGLSTEDAGLGVQAIATATMSRAVKAVSTYCGRDPRDFALFAFGGNGPMIANEIARTMGIRTVIIPPSPGVFSAMGLLFSAIEHEFTATDFRLLVMDAGDSFLAGFNRLDGRARDAMLAEGYADAALESEWFADLRYQGQAYELTTPVPAGQDGAALLATALDNFHAEHKRTYGHANSANPVELVSYRVKMRVVRDQSDDMDHWAVAPNDAPHDARRAVFPDEPHQEIPVFNRGHLVAQARPGPFIVEEYDSTFVVPPGCTAHVDSFGNIVVTLGSEIR</sequence>
<proteinExistence type="predicted"/>
<dbReference type="PANTHER" id="PTHR11365:SF23">
    <property type="entry name" value="HYPOTHETICAL 5-OXOPROLINASE (EUROFUNG)-RELATED"/>
    <property type="match status" value="1"/>
</dbReference>
<dbReference type="Pfam" id="PF19278">
    <property type="entry name" value="Hydant_A_C"/>
    <property type="match status" value="1"/>
</dbReference>
<keyword evidence="5" id="KW-1185">Reference proteome</keyword>
<reference evidence="4 5" key="1">
    <citation type="submission" date="2021-08" db="EMBL/GenBank/DDBJ databases">
        <authorList>
            <person name="Tuo L."/>
        </authorList>
    </citation>
    <scope>NUCLEOTIDE SEQUENCE [LARGE SCALE GENOMIC DNA]</scope>
    <source>
        <strain evidence="4 5">JCM 31229</strain>
    </source>
</reference>
<dbReference type="Pfam" id="PF05378">
    <property type="entry name" value="Hydant_A_N"/>
    <property type="match status" value="1"/>
</dbReference>
<organism evidence="4 5">
    <name type="scientific">Sphingomonas colocasiae</name>
    <dbReference type="NCBI Taxonomy" id="1848973"/>
    <lineage>
        <taxon>Bacteria</taxon>
        <taxon>Pseudomonadati</taxon>
        <taxon>Pseudomonadota</taxon>
        <taxon>Alphaproteobacteria</taxon>
        <taxon>Sphingomonadales</taxon>
        <taxon>Sphingomonadaceae</taxon>
        <taxon>Sphingomonas</taxon>
    </lineage>
</organism>
<gene>
    <name evidence="4" type="ORF">K7G82_24635</name>
</gene>
<accession>A0ABS7PYU9</accession>
<comment type="caution">
    <text evidence="4">The sequence shown here is derived from an EMBL/GenBank/DDBJ whole genome shotgun (WGS) entry which is preliminary data.</text>
</comment>
<dbReference type="InterPro" id="IPR049517">
    <property type="entry name" value="ACX-like_C"/>
</dbReference>
<dbReference type="InterPro" id="IPR045079">
    <property type="entry name" value="Oxoprolinase-like"/>
</dbReference>
<dbReference type="Pfam" id="PF01968">
    <property type="entry name" value="Hydantoinase_A"/>
    <property type="match status" value="1"/>
</dbReference>
<dbReference type="PANTHER" id="PTHR11365">
    <property type="entry name" value="5-OXOPROLINASE RELATED"/>
    <property type="match status" value="1"/>
</dbReference>
<dbReference type="InterPro" id="IPR002821">
    <property type="entry name" value="Hydantoinase_A"/>
</dbReference>